<evidence type="ECO:0000259" key="1">
    <source>
        <dbReference type="PROSITE" id="PS50181"/>
    </source>
</evidence>
<dbReference type="EMBL" id="CALNXK010000146">
    <property type="protein sequence ID" value="CAH3168718.1"/>
    <property type="molecule type" value="Genomic_DNA"/>
</dbReference>
<evidence type="ECO:0000313" key="3">
    <source>
        <dbReference type="Proteomes" id="UP001159405"/>
    </source>
</evidence>
<evidence type="ECO:0000313" key="2">
    <source>
        <dbReference type="EMBL" id="CAH3168718.1"/>
    </source>
</evidence>
<sequence>MASFYSDYFPKDLLSSLSAEVLYIILSYLPAKSLLNVSECNRRLRDLCQNCNSLWKHLCKIDFDADLTVKGSFPSFYILYQLLYKSRIILEDTDYSTFSGYLPDWLYYWSALSTKPPLPGFRNLPAGRTKKTWGLTEEDLTNYQLQSSKSREIVRLERYYSWTDGLEAALCKHQSRQRFHEVALKRCMRSQKQIHKTFPKASRNQRKRAFNKFQNEHRSLKNILSKQKEGSGEFLSYQSPHKIGQDYIEGSYLHKSGIKQLESYIEFAKQLEQGLDIAELTKDIPECVLLVYEKLSPTAHQRFIQAEEFLDVAKEYLERVKRVWRWQNENGTEVRKTFRDCPVVKAHPSYSAYIQTGNESHFKTLKLNFEGLEKLKTWLDENQWIIKLLDSNFISILRGAPLQKSNNEVTAQAIQALRKMVKLFLKTGRRVDFDRILKRLAESARRFLHIHLEYVESLERTLSRD</sequence>
<reference evidence="2 3" key="1">
    <citation type="submission" date="2022-05" db="EMBL/GenBank/DDBJ databases">
        <authorList>
            <consortium name="Genoscope - CEA"/>
            <person name="William W."/>
        </authorList>
    </citation>
    <scope>NUCLEOTIDE SEQUENCE [LARGE SCALE GENOMIC DNA]</scope>
</reference>
<dbReference type="Gene3D" id="1.20.1280.50">
    <property type="match status" value="1"/>
</dbReference>
<protein>
    <recommendedName>
        <fullName evidence="1">F-box domain-containing protein</fullName>
    </recommendedName>
</protein>
<name>A0ABN8QQN3_9CNID</name>
<dbReference type="InterPro" id="IPR036047">
    <property type="entry name" value="F-box-like_dom_sf"/>
</dbReference>
<keyword evidence="3" id="KW-1185">Reference proteome</keyword>
<gene>
    <name evidence="2" type="ORF">PLOB_00009365</name>
</gene>
<dbReference type="Proteomes" id="UP001159405">
    <property type="component" value="Unassembled WGS sequence"/>
</dbReference>
<comment type="caution">
    <text evidence="2">The sequence shown here is derived from an EMBL/GenBank/DDBJ whole genome shotgun (WGS) entry which is preliminary data.</text>
</comment>
<proteinExistence type="predicted"/>
<dbReference type="SMART" id="SM00256">
    <property type="entry name" value="FBOX"/>
    <property type="match status" value="1"/>
</dbReference>
<organism evidence="2 3">
    <name type="scientific">Porites lobata</name>
    <dbReference type="NCBI Taxonomy" id="104759"/>
    <lineage>
        <taxon>Eukaryota</taxon>
        <taxon>Metazoa</taxon>
        <taxon>Cnidaria</taxon>
        <taxon>Anthozoa</taxon>
        <taxon>Hexacorallia</taxon>
        <taxon>Scleractinia</taxon>
        <taxon>Fungiina</taxon>
        <taxon>Poritidae</taxon>
        <taxon>Porites</taxon>
    </lineage>
</organism>
<dbReference type="PROSITE" id="PS50181">
    <property type="entry name" value="FBOX"/>
    <property type="match status" value="1"/>
</dbReference>
<feature type="domain" description="F-box" evidence="1">
    <location>
        <begin position="11"/>
        <end position="58"/>
    </location>
</feature>
<dbReference type="Pfam" id="PF12937">
    <property type="entry name" value="F-box-like"/>
    <property type="match status" value="1"/>
</dbReference>
<dbReference type="SUPFAM" id="SSF81383">
    <property type="entry name" value="F-box domain"/>
    <property type="match status" value="1"/>
</dbReference>
<dbReference type="InterPro" id="IPR001810">
    <property type="entry name" value="F-box_dom"/>
</dbReference>
<accession>A0ABN8QQN3</accession>